<keyword evidence="4" id="KW-0804">Transcription</keyword>
<dbReference type="CDD" id="cd12148">
    <property type="entry name" value="fungal_TF_MHR"/>
    <property type="match status" value="1"/>
</dbReference>
<dbReference type="Gene3D" id="4.10.240.10">
    <property type="entry name" value="Zn(2)-C6 fungal-type DNA-binding domain"/>
    <property type="match status" value="1"/>
</dbReference>
<feature type="compositionally biased region" description="Polar residues" evidence="6">
    <location>
        <begin position="132"/>
        <end position="142"/>
    </location>
</feature>
<feature type="domain" description="Zn(2)-C6 fungal-type" evidence="7">
    <location>
        <begin position="29"/>
        <end position="62"/>
    </location>
</feature>
<protein>
    <recommendedName>
        <fullName evidence="7">Zn(2)-C6 fungal-type domain-containing protein</fullName>
    </recommendedName>
</protein>
<evidence type="ECO:0000259" key="7">
    <source>
        <dbReference type="PROSITE" id="PS50048"/>
    </source>
</evidence>
<dbReference type="Proteomes" id="UP000177625">
    <property type="component" value="Unassembled WGS sequence"/>
</dbReference>
<name>A0A1E1MW79_RHYSE</name>
<dbReference type="InterPro" id="IPR051089">
    <property type="entry name" value="prtT"/>
</dbReference>
<feature type="region of interest" description="Disordered" evidence="6">
    <location>
        <begin position="128"/>
        <end position="147"/>
    </location>
</feature>
<organism evidence="8 9">
    <name type="scientific">Rhynchosporium secalis</name>
    <name type="common">Barley scald fungus</name>
    <dbReference type="NCBI Taxonomy" id="38038"/>
    <lineage>
        <taxon>Eukaryota</taxon>
        <taxon>Fungi</taxon>
        <taxon>Dikarya</taxon>
        <taxon>Ascomycota</taxon>
        <taxon>Pezizomycotina</taxon>
        <taxon>Leotiomycetes</taxon>
        <taxon>Helotiales</taxon>
        <taxon>Ploettnerulaceae</taxon>
        <taxon>Rhynchosporium</taxon>
    </lineage>
</organism>
<dbReference type="PROSITE" id="PS00463">
    <property type="entry name" value="ZN2_CY6_FUNGAL_1"/>
    <property type="match status" value="1"/>
</dbReference>
<dbReference type="SUPFAM" id="SSF57701">
    <property type="entry name" value="Zn2/Cys6 DNA-binding domain"/>
    <property type="match status" value="1"/>
</dbReference>
<keyword evidence="5" id="KW-0539">Nucleus</keyword>
<dbReference type="SMART" id="SM00066">
    <property type="entry name" value="GAL4"/>
    <property type="match status" value="1"/>
</dbReference>
<evidence type="ECO:0000313" key="9">
    <source>
        <dbReference type="Proteomes" id="UP000177625"/>
    </source>
</evidence>
<dbReference type="GO" id="GO:0000976">
    <property type="term" value="F:transcription cis-regulatory region binding"/>
    <property type="evidence" value="ECO:0007669"/>
    <property type="project" value="TreeGrafter"/>
</dbReference>
<evidence type="ECO:0000256" key="4">
    <source>
        <dbReference type="ARBA" id="ARBA00023163"/>
    </source>
</evidence>
<dbReference type="InterPro" id="IPR036864">
    <property type="entry name" value="Zn2-C6_fun-type_DNA-bd_sf"/>
</dbReference>
<feature type="region of interest" description="Disordered" evidence="6">
    <location>
        <begin position="1"/>
        <end position="28"/>
    </location>
</feature>
<dbReference type="InterPro" id="IPR001138">
    <property type="entry name" value="Zn2Cys6_DnaBD"/>
</dbReference>
<dbReference type="PANTHER" id="PTHR31845">
    <property type="entry name" value="FINGER DOMAIN PROTEIN, PUTATIVE-RELATED"/>
    <property type="match status" value="1"/>
</dbReference>
<evidence type="ECO:0000256" key="6">
    <source>
        <dbReference type="SAM" id="MobiDB-lite"/>
    </source>
</evidence>
<evidence type="ECO:0000256" key="1">
    <source>
        <dbReference type="ARBA" id="ARBA00004123"/>
    </source>
</evidence>
<evidence type="ECO:0000256" key="2">
    <source>
        <dbReference type="ARBA" id="ARBA00023015"/>
    </source>
</evidence>
<gene>
    <name evidence="8" type="ORF">RSE6_14563</name>
</gene>
<evidence type="ECO:0000313" key="8">
    <source>
        <dbReference type="EMBL" id="CZT53115.1"/>
    </source>
</evidence>
<dbReference type="EMBL" id="FJVC01000678">
    <property type="protein sequence ID" value="CZT53115.1"/>
    <property type="molecule type" value="Genomic_DNA"/>
</dbReference>
<reference evidence="9" key="1">
    <citation type="submission" date="2016-03" db="EMBL/GenBank/DDBJ databases">
        <authorList>
            <person name="Guldener U."/>
        </authorList>
    </citation>
    <scope>NUCLEOTIDE SEQUENCE [LARGE SCALE GENOMIC DNA]</scope>
</reference>
<dbReference type="GO" id="GO:0005634">
    <property type="term" value="C:nucleus"/>
    <property type="evidence" value="ECO:0007669"/>
    <property type="project" value="UniProtKB-SubCell"/>
</dbReference>
<accession>A0A1E1MW79</accession>
<dbReference type="CDD" id="cd00067">
    <property type="entry name" value="GAL4"/>
    <property type="match status" value="1"/>
</dbReference>
<sequence>MEDRRSVRSPSSSNTAERDGGSGSQKQAACLNCRKGKTRCLRNVAEDLRCKKCVQAGAECIVPDYRVGRKKGIKNKRDGLEKAVYRIEQEIKRTRTDEPKEDQSTQHLQSLLSEAQGLLPMSNLSPHGMSLSRAQSQIQRSNAEGAHDAYRLQPPSQYHEKSRRNLAQNSHTGALRPSGVPNECHNSRPGFSSNPVDGNFAVDDAENPLQLLARASDLSAPTTSYLSPPRIPGAVGDQQLLEFFGPFRPSLDVGVEIDPIELGLVTEEEAAVLFSFHENLAHTRWGLDPILHTRQFVRKQSAFLFTSIMAASALFMPTASAVSRRLSAHCNLLAQNLRTRRNRSPEIVLGFMVNIPWMAPGEHWSDDGTCSYMASALTIAMDISLNKLIVPSPSDSLTGINEGKPPSDCITARKALELDGFPNVDVNSDYGRRLLRRRERIWLALFVLDRGVCLARGRSFTVPLTTIIEHCDSWHKSSIADIWDGSIISSTVLRRDLAHLITEVKNTCDSKRISGSSIAQSYVLHFRGASGTSLMVIDSKRWSKGSSTTDHSIPPYVEILVTHGRLSIYSSVINHPTAPVEVKRYFRAAGLSSALNVLRAAVQGENRLKSMPNNTSIMISFAACFAFYLSTSSTGSMSLASSIRRLIEESADVLERLGSNPPHRNGTAALYGRHLRQVIGISVTGAGNDYAQAPISYSVPPSGQQLVQVHQSQQGLSQLDMSVLPNFSSMSDDQINQAINDAGNELNMHVPNLQMEDQAGLEWLDWFNMDMNANR</sequence>
<dbReference type="PROSITE" id="PS50048">
    <property type="entry name" value="ZN2_CY6_FUNGAL_2"/>
    <property type="match status" value="1"/>
</dbReference>
<keyword evidence="2" id="KW-0805">Transcription regulation</keyword>
<feature type="region of interest" description="Disordered" evidence="6">
    <location>
        <begin position="157"/>
        <end position="181"/>
    </location>
</feature>
<dbReference type="AlphaFoldDB" id="A0A1E1MW79"/>
<comment type="subcellular location">
    <subcellularLocation>
        <location evidence="1">Nucleus</location>
    </subcellularLocation>
</comment>
<dbReference type="GO" id="GO:0008270">
    <property type="term" value="F:zinc ion binding"/>
    <property type="evidence" value="ECO:0007669"/>
    <property type="project" value="InterPro"/>
</dbReference>
<keyword evidence="3" id="KW-0238">DNA-binding</keyword>
<proteinExistence type="predicted"/>
<evidence type="ECO:0000256" key="3">
    <source>
        <dbReference type="ARBA" id="ARBA00023125"/>
    </source>
</evidence>
<dbReference type="GO" id="GO:0000981">
    <property type="term" value="F:DNA-binding transcription factor activity, RNA polymerase II-specific"/>
    <property type="evidence" value="ECO:0007669"/>
    <property type="project" value="InterPro"/>
</dbReference>
<keyword evidence="9" id="KW-1185">Reference proteome</keyword>
<evidence type="ECO:0000256" key="5">
    <source>
        <dbReference type="ARBA" id="ARBA00023242"/>
    </source>
</evidence>
<dbReference type="PANTHER" id="PTHR31845:SF17">
    <property type="entry name" value="ZN(II)2CYS6 TRANSCRIPTION FACTOR (EUROFUNG)"/>
    <property type="match status" value="1"/>
</dbReference>